<name>A0AAW0EJH8_9TRYP</name>
<keyword evidence="3" id="KW-1185">Reference proteome</keyword>
<feature type="region of interest" description="Disordered" evidence="1">
    <location>
        <begin position="593"/>
        <end position="638"/>
    </location>
</feature>
<feature type="compositionally biased region" description="Gly residues" evidence="1">
    <location>
        <begin position="594"/>
        <end position="611"/>
    </location>
</feature>
<dbReference type="InterPro" id="IPR011990">
    <property type="entry name" value="TPR-like_helical_dom_sf"/>
</dbReference>
<evidence type="ECO:0000313" key="2">
    <source>
        <dbReference type="EMBL" id="KAK7194308.1"/>
    </source>
</evidence>
<comment type="caution">
    <text evidence="2">The sequence shown here is derived from an EMBL/GenBank/DDBJ whole genome shotgun (WGS) entry which is preliminary data.</text>
</comment>
<evidence type="ECO:0000313" key="3">
    <source>
        <dbReference type="Proteomes" id="UP001430356"/>
    </source>
</evidence>
<evidence type="ECO:0000256" key="1">
    <source>
        <dbReference type="SAM" id="MobiDB-lite"/>
    </source>
</evidence>
<reference evidence="2 3" key="1">
    <citation type="journal article" date="2021" name="MBio">
        <title>A New Model Trypanosomatid, Novymonas esmeraldas: Genomic Perception of Its 'Candidatus Pandoraea novymonadis' Endosymbiont.</title>
        <authorList>
            <person name="Zakharova A."/>
            <person name="Saura A."/>
            <person name="Butenko A."/>
            <person name="Podesvova L."/>
            <person name="Warmusova S."/>
            <person name="Kostygov A.Y."/>
            <person name="Nenarokova A."/>
            <person name="Lukes J."/>
            <person name="Opperdoes F.R."/>
            <person name="Yurchenko V."/>
        </authorList>
    </citation>
    <scope>NUCLEOTIDE SEQUENCE [LARGE SCALE GENOMIC DNA]</scope>
    <source>
        <strain evidence="2 3">E262AT.01</strain>
    </source>
</reference>
<feature type="compositionally biased region" description="Basic and acidic residues" evidence="1">
    <location>
        <begin position="823"/>
        <end position="834"/>
    </location>
</feature>
<protein>
    <submittedName>
        <fullName evidence="2">Uncharacterized protein</fullName>
    </submittedName>
</protein>
<dbReference type="Gene3D" id="1.25.40.10">
    <property type="entry name" value="Tetratricopeptide repeat domain"/>
    <property type="match status" value="1"/>
</dbReference>
<feature type="compositionally biased region" description="Acidic residues" evidence="1">
    <location>
        <begin position="625"/>
        <end position="637"/>
    </location>
</feature>
<organism evidence="2 3">
    <name type="scientific">Novymonas esmeraldas</name>
    <dbReference type="NCBI Taxonomy" id="1808958"/>
    <lineage>
        <taxon>Eukaryota</taxon>
        <taxon>Discoba</taxon>
        <taxon>Euglenozoa</taxon>
        <taxon>Kinetoplastea</taxon>
        <taxon>Metakinetoplastina</taxon>
        <taxon>Trypanosomatida</taxon>
        <taxon>Trypanosomatidae</taxon>
        <taxon>Novymonas</taxon>
    </lineage>
</organism>
<feature type="compositionally biased region" description="Low complexity" evidence="1">
    <location>
        <begin position="359"/>
        <end position="375"/>
    </location>
</feature>
<gene>
    <name evidence="2" type="ORF">NESM_000345800</name>
</gene>
<dbReference type="SUPFAM" id="SSF48452">
    <property type="entry name" value="TPR-like"/>
    <property type="match status" value="1"/>
</dbReference>
<dbReference type="EMBL" id="JAECZO010000034">
    <property type="protein sequence ID" value="KAK7194308.1"/>
    <property type="molecule type" value="Genomic_DNA"/>
</dbReference>
<accession>A0AAW0EJH8</accession>
<feature type="region of interest" description="Disordered" evidence="1">
    <location>
        <begin position="803"/>
        <end position="849"/>
    </location>
</feature>
<proteinExistence type="predicted"/>
<feature type="region of interest" description="Disordered" evidence="1">
    <location>
        <begin position="359"/>
        <end position="387"/>
    </location>
</feature>
<sequence length="849" mass="92667">MRFGLSAASSAALLCAPRTARRAPAAAAASSCGRLGCVWRRAVCERRTARSALSRGSGCGGPGPLRVTRLCHERNVVRNTLADTPSGYIQDPRVYPRTMPRYDSVSRVGAAALEAMERERELLEREELAYPGYTTLRIQALKEVVMTRSTGDAELRSTAEGLQEELCTLQGLLGREVDKPMSAQRLLLLKWQQRQRRLQDRERPFQLDPPRTPTFRVVVRADGTEEIERPGRDTTRGPVHETDDAYLSQPVEAEVLPPEMLVAERTVITAADVNHVRYLLGLTLRRLGRFDEAERIFYAILADDVTNVDAVESLLELDTGIEGWTPRIRDLLDYLHTEYTRAVAEGRLQSTASNSGATSAAAAAAPSSNSCGASTPSPPPPPRSASLPADAVEAVELSKGGVVRSSAQPGYDTLPQVAPTEVALSLLSDMIVEAAAKKCAADGEGAASRFFIEALGPIVRALGRDYAPRLLEALFHAVDEQHFSVRFDSADVSAAARTLALSVVIAFLKALLARRIHEMLPESTRFHFFALVKLHTALRGAGRAHESYKICEQLIELYRAHSSVYRARARAASHGSASSLPWSAVSSALLARPGSGGSSGSSGGSSGGGAGDDATSPAPLSSAAGEEEEEEAPDVLDDQDKNYREAMFRYVNDRARDSTALGRRLCVEAMAEFPRCAAPWETLALLLHKEDPKHCLGDAIIAARRAMELEPFNISVIATLANFYKAAGRYELFDRMMDRYRLLSYMVEEGASEADMIATAEEIAALDAQTPAAQDIVEETGREMKEFMERLEQATTYSMPIDKEVRPFSNGPVRLISQQPEMRPVELAEVRDTPAPRPLQVASPRRQQR</sequence>
<dbReference type="Proteomes" id="UP001430356">
    <property type="component" value="Unassembled WGS sequence"/>
</dbReference>
<dbReference type="AlphaFoldDB" id="A0AAW0EJH8"/>